<name>A0A9J7XEY7_CYPCA</name>
<evidence type="ECO:0000256" key="8">
    <source>
        <dbReference type="ARBA" id="ARBA00023170"/>
    </source>
</evidence>
<dbReference type="AlphaFoldDB" id="A0A9J7XEY7"/>
<comment type="subcellular location">
    <subcellularLocation>
        <location evidence="1">Cell membrane</location>
        <topology evidence="1">Single-pass type I membrane protein</topology>
    </subcellularLocation>
</comment>
<evidence type="ECO:0000313" key="13">
    <source>
        <dbReference type="Ensembl" id="ENSCCRP00000104545.1"/>
    </source>
</evidence>
<dbReference type="PANTHER" id="PTHR25466:SF14">
    <property type="entry name" value="BUTYROPHILIN SUBFAMILY 2 MEMBER A2-LIKE-RELATED"/>
    <property type="match status" value="1"/>
</dbReference>
<dbReference type="InterPro" id="IPR013106">
    <property type="entry name" value="Ig_V-set"/>
</dbReference>
<dbReference type="Pfam" id="PF07686">
    <property type="entry name" value="V-set"/>
    <property type="match status" value="1"/>
</dbReference>
<evidence type="ECO:0000256" key="1">
    <source>
        <dbReference type="ARBA" id="ARBA00004251"/>
    </source>
</evidence>
<dbReference type="GO" id="GO:0071222">
    <property type="term" value="P:cellular response to lipopolysaccharide"/>
    <property type="evidence" value="ECO:0007669"/>
    <property type="project" value="TreeGrafter"/>
</dbReference>
<keyword evidence="2" id="KW-1003">Cell membrane</keyword>
<evidence type="ECO:0000259" key="12">
    <source>
        <dbReference type="PROSITE" id="PS50835"/>
    </source>
</evidence>
<evidence type="ECO:0000256" key="7">
    <source>
        <dbReference type="ARBA" id="ARBA00023157"/>
    </source>
</evidence>
<dbReference type="Ensembl" id="ENSCCRT00000155794.1">
    <property type="protein sequence ID" value="ENSCCRP00000104545.1"/>
    <property type="gene ID" value="ENSCCRG00000063740.1"/>
</dbReference>
<reference evidence="13" key="2">
    <citation type="submission" date="2025-09" db="UniProtKB">
        <authorList>
            <consortium name="Ensembl"/>
        </authorList>
    </citation>
    <scope>IDENTIFICATION</scope>
</reference>
<reference evidence="13" key="1">
    <citation type="submission" date="2025-08" db="UniProtKB">
        <authorList>
            <consortium name="Ensembl"/>
        </authorList>
    </citation>
    <scope>IDENTIFICATION</scope>
</reference>
<keyword evidence="14" id="KW-1185">Reference proteome</keyword>
<evidence type="ECO:0000256" key="2">
    <source>
        <dbReference type="ARBA" id="ARBA00022475"/>
    </source>
</evidence>
<evidence type="ECO:0000256" key="3">
    <source>
        <dbReference type="ARBA" id="ARBA00022692"/>
    </source>
</evidence>
<evidence type="ECO:0000256" key="11">
    <source>
        <dbReference type="SAM" id="MobiDB-lite"/>
    </source>
</evidence>
<dbReference type="GO" id="GO:0009897">
    <property type="term" value="C:external side of plasma membrane"/>
    <property type="evidence" value="ECO:0007669"/>
    <property type="project" value="TreeGrafter"/>
</dbReference>
<keyword evidence="6" id="KW-0472">Membrane</keyword>
<feature type="domain" description="Ig-like" evidence="12">
    <location>
        <begin position="57"/>
        <end position="145"/>
    </location>
</feature>
<dbReference type="Proteomes" id="UP001108240">
    <property type="component" value="Unplaced"/>
</dbReference>
<proteinExistence type="predicted"/>
<dbReference type="GO" id="GO:0031295">
    <property type="term" value="P:T cell costimulation"/>
    <property type="evidence" value="ECO:0007669"/>
    <property type="project" value="TreeGrafter"/>
</dbReference>
<dbReference type="SMART" id="SM00409">
    <property type="entry name" value="IG"/>
    <property type="match status" value="1"/>
</dbReference>
<keyword evidence="9" id="KW-0325">Glycoprotein</keyword>
<evidence type="ECO:0000256" key="4">
    <source>
        <dbReference type="ARBA" id="ARBA00022729"/>
    </source>
</evidence>
<keyword evidence="10" id="KW-0393">Immunoglobulin domain</keyword>
<dbReference type="SUPFAM" id="SSF48726">
    <property type="entry name" value="Immunoglobulin"/>
    <property type="match status" value="1"/>
</dbReference>
<evidence type="ECO:0000313" key="14">
    <source>
        <dbReference type="Proteomes" id="UP001108240"/>
    </source>
</evidence>
<evidence type="ECO:0000256" key="9">
    <source>
        <dbReference type="ARBA" id="ARBA00023180"/>
    </source>
</evidence>
<dbReference type="GO" id="GO:0042130">
    <property type="term" value="P:negative regulation of T cell proliferation"/>
    <property type="evidence" value="ECO:0007669"/>
    <property type="project" value="TreeGrafter"/>
</dbReference>
<dbReference type="InterPro" id="IPR036179">
    <property type="entry name" value="Ig-like_dom_sf"/>
</dbReference>
<evidence type="ECO:0000256" key="6">
    <source>
        <dbReference type="ARBA" id="ARBA00023136"/>
    </source>
</evidence>
<dbReference type="PROSITE" id="PS50835">
    <property type="entry name" value="IG_LIKE"/>
    <property type="match status" value="1"/>
</dbReference>
<accession>A0A9J7XEY7</accession>
<dbReference type="InterPro" id="IPR013783">
    <property type="entry name" value="Ig-like_fold"/>
</dbReference>
<dbReference type="InterPro" id="IPR007110">
    <property type="entry name" value="Ig-like_dom"/>
</dbReference>
<feature type="compositionally biased region" description="Basic and acidic residues" evidence="11">
    <location>
        <begin position="147"/>
        <end position="167"/>
    </location>
</feature>
<sequence>RNKVRWLERRLCRRLVSVSRTEQSAESDRYGVIYLLLHLTGKVSLQDSANEFNRVVGESVTLPCIYKQQSTDVYWRHNVSRKVLSIISGKPSPESQDEIFRNRTKSFPSKYPEGNYSIELKDLELSHAGIYTCFLEKSDEKRKIQLFVREKPEKPTEKPEKPTEKPIKPTPNQGNSSMETQSLKIMPFLIAVLGLTLHLI</sequence>
<keyword evidence="3" id="KW-0812">Transmembrane</keyword>
<organism evidence="13 14">
    <name type="scientific">Cyprinus carpio carpio</name>
    <dbReference type="NCBI Taxonomy" id="630221"/>
    <lineage>
        <taxon>Eukaryota</taxon>
        <taxon>Metazoa</taxon>
        <taxon>Chordata</taxon>
        <taxon>Craniata</taxon>
        <taxon>Vertebrata</taxon>
        <taxon>Euteleostomi</taxon>
        <taxon>Actinopterygii</taxon>
        <taxon>Neopterygii</taxon>
        <taxon>Teleostei</taxon>
        <taxon>Ostariophysi</taxon>
        <taxon>Cypriniformes</taxon>
        <taxon>Cyprinidae</taxon>
        <taxon>Cyprininae</taxon>
        <taxon>Cyprinus</taxon>
    </lineage>
</organism>
<keyword evidence="4" id="KW-0732">Signal</keyword>
<protein>
    <recommendedName>
        <fullName evidence="12">Ig-like domain-containing protein</fullName>
    </recommendedName>
</protein>
<feature type="region of interest" description="Disordered" evidence="11">
    <location>
        <begin position="147"/>
        <end position="179"/>
    </location>
</feature>
<dbReference type="GO" id="GO:0006955">
    <property type="term" value="P:immune response"/>
    <property type="evidence" value="ECO:0007669"/>
    <property type="project" value="TreeGrafter"/>
</dbReference>
<dbReference type="GeneTree" id="ENSGT01060000249200"/>
<keyword evidence="5" id="KW-1133">Transmembrane helix</keyword>
<dbReference type="GO" id="GO:0007166">
    <property type="term" value="P:cell surface receptor signaling pathway"/>
    <property type="evidence" value="ECO:0007669"/>
    <property type="project" value="TreeGrafter"/>
</dbReference>
<evidence type="ECO:0000256" key="5">
    <source>
        <dbReference type="ARBA" id="ARBA00022989"/>
    </source>
</evidence>
<keyword evidence="8" id="KW-0675">Receptor</keyword>
<dbReference type="InterPro" id="IPR003599">
    <property type="entry name" value="Ig_sub"/>
</dbReference>
<dbReference type="PANTHER" id="PTHR25466">
    <property type="entry name" value="T-LYMPHOCYTE ACTIVATION ANTIGEN"/>
    <property type="match status" value="1"/>
</dbReference>
<dbReference type="InterPro" id="IPR051713">
    <property type="entry name" value="T-cell_Activation_Regulation"/>
</dbReference>
<dbReference type="GO" id="GO:0042102">
    <property type="term" value="P:positive regulation of T cell proliferation"/>
    <property type="evidence" value="ECO:0007669"/>
    <property type="project" value="TreeGrafter"/>
</dbReference>
<evidence type="ECO:0000256" key="10">
    <source>
        <dbReference type="ARBA" id="ARBA00023319"/>
    </source>
</evidence>
<keyword evidence="7" id="KW-1015">Disulfide bond</keyword>
<dbReference type="Gene3D" id="2.60.40.10">
    <property type="entry name" value="Immunoglobulins"/>
    <property type="match status" value="1"/>
</dbReference>